<evidence type="ECO:0000313" key="2">
    <source>
        <dbReference type="Proteomes" id="UP001066276"/>
    </source>
</evidence>
<comment type="caution">
    <text evidence="1">The sequence shown here is derived from an EMBL/GenBank/DDBJ whole genome shotgun (WGS) entry which is preliminary data.</text>
</comment>
<evidence type="ECO:0000313" key="1">
    <source>
        <dbReference type="EMBL" id="KAJ1140105.1"/>
    </source>
</evidence>
<gene>
    <name evidence="1" type="ORF">NDU88_006465</name>
</gene>
<organism evidence="1 2">
    <name type="scientific">Pleurodeles waltl</name>
    <name type="common">Iberian ribbed newt</name>
    <dbReference type="NCBI Taxonomy" id="8319"/>
    <lineage>
        <taxon>Eukaryota</taxon>
        <taxon>Metazoa</taxon>
        <taxon>Chordata</taxon>
        <taxon>Craniata</taxon>
        <taxon>Vertebrata</taxon>
        <taxon>Euteleostomi</taxon>
        <taxon>Amphibia</taxon>
        <taxon>Batrachia</taxon>
        <taxon>Caudata</taxon>
        <taxon>Salamandroidea</taxon>
        <taxon>Salamandridae</taxon>
        <taxon>Pleurodelinae</taxon>
        <taxon>Pleurodeles</taxon>
    </lineage>
</organism>
<dbReference type="AlphaFoldDB" id="A0AAV7QP52"/>
<keyword evidence="2" id="KW-1185">Reference proteome</keyword>
<accession>A0AAV7QP52</accession>
<name>A0AAV7QP52_PLEWA</name>
<reference evidence="1" key="1">
    <citation type="journal article" date="2022" name="bioRxiv">
        <title>Sequencing and chromosome-scale assembly of the giantPleurodeles waltlgenome.</title>
        <authorList>
            <person name="Brown T."/>
            <person name="Elewa A."/>
            <person name="Iarovenko S."/>
            <person name="Subramanian E."/>
            <person name="Araus A.J."/>
            <person name="Petzold A."/>
            <person name="Susuki M."/>
            <person name="Suzuki K.-i.T."/>
            <person name="Hayashi T."/>
            <person name="Toyoda A."/>
            <person name="Oliveira C."/>
            <person name="Osipova E."/>
            <person name="Leigh N.D."/>
            <person name="Simon A."/>
            <person name="Yun M.H."/>
        </authorList>
    </citation>
    <scope>NUCLEOTIDE SEQUENCE</scope>
    <source>
        <strain evidence="1">20211129_DDA</strain>
        <tissue evidence="1">Liver</tissue>
    </source>
</reference>
<protein>
    <submittedName>
        <fullName evidence="1">Uncharacterized protein</fullName>
    </submittedName>
</protein>
<dbReference type="EMBL" id="JANPWB010000010">
    <property type="protein sequence ID" value="KAJ1140105.1"/>
    <property type="molecule type" value="Genomic_DNA"/>
</dbReference>
<dbReference type="Proteomes" id="UP001066276">
    <property type="component" value="Chromosome 6"/>
</dbReference>
<sequence>MRAAAAAERECSSEHIRCFLQRAECSLRPSSPTWQTRCLAPASGALFQALQPHVADALPRSSEQSVLQGLTTPRVRRAASLPRAERFFFLKRSLPHVAVNTKAGPGPGPGFFIFEFPRLGNHKHVTVFSWAGPYCGLTFLGFQDRETTPHPSQSGARQPGLPP</sequence>
<proteinExistence type="predicted"/>